<evidence type="ECO:0000313" key="2">
    <source>
        <dbReference type="Proteomes" id="UP000660262"/>
    </source>
</evidence>
<dbReference type="Gene3D" id="1.10.4080.10">
    <property type="entry name" value="ADP-ribosylation/Crystallin J1"/>
    <property type="match status" value="1"/>
</dbReference>
<organism evidence="1 2">
    <name type="scientific">Pycnococcus provasolii</name>
    <dbReference type="NCBI Taxonomy" id="41880"/>
    <lineage>
        <taxon>Eukaryota</taxon>
        <taxon>Viridiplantae</taxon>
        <taxon>Chlorophyta</taxon>
        <taxon>Pseudoscourfieldiophyceae</taxon>
        <taxon>Pseudoscourfieldiales</taxon>
        <taxon>Pycnococcaceae</taxon>
        <taxon>Pycnococcus</taxon>
    </lineage>
</organism>
<protein>
    <recommendedName>
        <fullName evidence="3">ADP-ribosylglycohydrolase</fullName>
    </recommendedName>
</protein>
<dbReference type="PANTHER" id="PTHR16222:SF34">
    <property type="entry name" value="ADP-RIBOSYLGLYCOHYDROLASE"/>
    <property type="match status" value="1"/>
</dbReference>
<name>A0A830HC87_9CHLO</name>
<dbReference type="InterPro" id="IPR005502">
    <property type="entry name" value="Ribosyl_crysJ1"/>
</dbReference>
<reference evidence="1" key="1">
    <citation type="submission" date="2020-10" db="EMBL/GenBank/DDBJ databases">
        <title>Unveiling of a novel bifunctional photoreceptor, Dualchrome1, isolated from a cosmopolitan green alga.</title>
        <authorList>
            <person name="Suzuki S."/>
            <person name="Kawachi M."/>
        </authorList>
    </citation>
    <scope>NUCLEOTIDE SEQUENCE</scope>
    <source>
        <strain evidence="1">NIES 2893</strain>
    </source>
</reference>
<dbReference type="SUPFAM" id="SSF101478">
    <property type="entry name" value="ADP-ribosylglycohydrolase"/>
    <property type="match status" value="1"/>
</dbReference>
<dbReference type="AlphaFoldDB" id="A0A830HC87"/>
<accession>A0A830HC87</accession>
<evidence type="ECO:0000313" key="1">
    <source>
        <dbReference type="EMBL" id="GHP04348.1"/>
    </source>
</evidence>
<dbReference type="Proteomes" id="UP000660262">
    <property type="component" value="Unassembled WGS sequence"/>
</dbReference>
<sequence>MYGIAIVQVLYGVLIGDALSMPVHWYYNVADIYRDFPPAGITGLQYEAPKSTHPGAFMDRSSTGAQGRGTHVGDVIGRVINHGKKSKWAMKGTHYHDAMLAGENTLNALCARVLTRTLAENDGPPQYDVDAWLDAYVTFMTTPGSHNDTYAESYHRHFFANYDSGVPPRECATNGRVQDHNFVTIGALVSTPVVVLTAANADESEAVRLAVQHARSTHGVAELDVHVKRYAKALHRVLRGASLKRVAEKFAAEYGVDVASLIDTPDSEVVAMLGPQCYLDGALPIVFYLASKYADDPVAGLLANTNSGGENAHRGSVLGALLGAQSSTSWPTTWKVGLHDQPAIDDEIRRFARSLVDNEL</sequence>
<dbReference type="InterPro" id="IPR036705">
    <property type="entry name" value="Ribosyl_crysJ1_sf"/>
</dbReference>
<gene>
    <name evidence="1" type="ORF">PPROV_000310200</name>
</gene>
<dbReference type="EMBL" id="BNJQ01000007">
    <property type="protein sequence ID" value="GHP04348.1"/>
    <property type="molecule type" value="Genomic_DNA"/>
</dbReference>
<keyword evidence="2" id="KW-1185">Reference proteome</keyword>
<dbReference type="InterPro" id="IPR050792">
    <property type="entry name" value="ADP-ribosylglycohydrolase"/>
</dbReference>
<dbReference type="Pfam" id="PF03747">
    <property type="entry name" value="ADP_ribosyl_GH"/>
    <property type="match status" value="1"/>
</dbReference>
<proteinExistence type="predicted"/>
<dbReference type="OrthoDB" id="524326at2759"/>
<evidence type="ECO:0008006" key="3">
    <source>
        <dbReference type="Google" id="ProtNLM"/>
    </source>
</evidence>
<comment type="caution">
    <text evidence="1">The sequence shown here is derived from an EMBL/GenBank/DDBJ whole genome shotgun (WGS) entry which is preliminary data.</text>
</comment>
<dbReference type="PANTHER" id="PTHR16222">
    <property type="entry name" value="ADP-RIBOSYLGLYCOHYDROLASE"/>
    <property type="match status" value="1"/>
</dbReference>